<comment type="similarity">
    <text evidence="5">Belongs to the SctL stator family.</text>
</comment>
<evidence type="ECO:0000256" key="5">
    <source>
        <dbReference type="ARBA" id="ARBA00024335"/>
    </source>
</evidence>
<gene>
    <name evidence="8" type="ORF">SAMN06295970_101472</name>
</gene>
<dbReference type="InterPro" id="IPR051472">
    <property type="entry name" value="T3SS_Stator/FliH"/>
</dbReference>
<evidence type="ECO:0000256" key="1">
    <source>
        <dbReference type="ARBA" id="ARBA00004496"/>
    </source>
</evidence>
<proteinExistence type="inferred from homology"/>
<evidence type="ECO:0000313" key="8">
    <source>
        <dbReference type="EMBL" id="SMP44993.1"/>
    </source>
</evidence>
<keyword evidence="4" id="KW-0653">Protein transport</keyword>
<keyword evidence="3" id="KW-0963">Cytoplasm</keyword>
<comment type="caution">
    <text evidence="8">The sequence shown here is derived from an EMBL/GenBank/DDBJ whole genome shotgun (WGS) entry which is preliminary data.</text>
</comment>
<comment type="subcellular location">
    <subcellularLocation>
        <location evidence="1">Cytoplasm</location>
    </subcellularLocation>
</comment>
<name>A0ABY1PVS7_9BURK</name>
<dbReference type="InterPro" id="IPR010586">
    <property type="entry name" value="T3SS_stator_protein"/>
</dbReference>
<evidence type="ECO:0000256" key="4">
    <source>
        <dbReference type="ARBA" id="ARBA00022927"/>
    </source>
</evidence>
<dbReference type="InterPro" id="IPR012842">
    <property type="entry name" value="T3SS_SctL/SctL2"/>
</dbReference>
<evidence type="ECO:0000313" key="9">
    <source>
        <dbReference type="Proteomes" id="UP001158049"/>
    </source>
</evidence>
<evidence type="ECO:0000256" key="2">
    <source>
        <dbReference type="ARBA" id="ARBA00022448"/>
    </source>
</evidence>
<reference evidence="8 9" key="1">
    <citation type="submission" date="2017-05" db="EMBL/GenBank/DDBJ databases">
        <authorList>
            <person name="Varghese N."/>
            <person name="Submissions S."/>
        </authorList>
    </citation>
    <scope>NUCLEOTIDE SEQUENCE [LARGE SCALE GENOMIC DNA]</scope>
    <source>
        <strain evidence="8 9">DSM 26001</strain>
    </source>
</reference>
<dbReference type="EMBL" id="FXUL01000001">
    <property type="protein sequence ID" value="SMP44993.1"/>
    <property type="molecule type" value="Genomic_DNA"/>
</dbReference>
<keyword evidence="9" id="KW-1185">Reference proteome</keyword>
<dbReference type="PANTHER" id="PTHR34982">
    <property type="entry name" value="YOP PROTEINS TRANSLOCATION PROTEIN L"/>
    <property type="match status" value="1"/>
</dbReference>
<dbReference type="Proteomes" id="UP001158049">
    <property type="component" value="Unassembled WGS sequence"/>
</dbReference>
<evidence type="ECO:0000256" key="7">
    <source>
        <dbReference type="SAM" id="MobiDB-lite"/>
    </source>
</evidence>
<protein>
    <recommendedName>
        <fullName evidence="6">Type 3 secretion system stator protein</fullName>
    </recommendedName>
</protein>
<dbReference type="Pfam" id="PF06635">
    <property type="entry name" value="T3SS_SCTL"/>
    <property type="match status" value="1"/>
</dbReference>
<organism evidence="8 9">
    <name type="scientific">Noviherbaspirillum suwonense</name>
    <dbReference type="NCBI Taxonomy" id="1224511"/>
    <lineage>
        <taxon>Bacteria</taxon>
        <taxon>Pseudomonadati</taxon>
        <taxon>Pseudomonadota</taxon>
        <taxon>Betaproteobacteria</taxon>
        <taxon>Burkholderiales</taxon>
        <taxon>Oxalobacteraceae</taxon>
        <taxon>Noviherbaspirillum</taxon>
    </lineage>
</organism>
<feature type="region of interest" description="Disordered" evidence="7">
    <location>
        <begin position="214"/>
        <end position="236"/>
    </location>
</feature>
<dbReference type="PANTHER" id="PTHR34982:SF4">
    <property type="entry name" value="TYPE 3 SECRETION SYSTEM STATOR PROTEIN"/>
    <property type="match status" value="1"/>
</dbReference>
<keyword evidence="2" id="KW-0813">Transport</keyword>
<accession>A0ABY1PVS7</accession>
<sequence>MAFIFSSDPTVKRPEAGEKIIKGKDFWSYRLAAEIIHDAFLREKSIIHAAESAYLQQEVRGYKDGMQKAQAQFAECMMDTVNRTVLYLMKTESQFAALVYDSVRQVIAAYDDNQKALAVVKSAIAAMRGQKHIILKLNPCNMDYVTSELRSLHAAFPTITHIEIVEQADISADACIVHTEIGSAEASIGSQLDALKSSLNRVFGSLEISVVETASSKDSTDSEYGEHSMSLQDEES</sequence>
<evidence type="ECO:0000256" key="6">
    <source>
        <dbReference type="ARBA" id="ARBA00040494"/>
    </source>
</evidence>
<dbReference type="NCBIfam" id="TIGR02499">
    <property type="entry name" value="HrpE_YscL_not"/>
    <property type="match status" value="1"/>
</dbReference>
<evidence type="ECO:0000256" key="3">
    <source>
        <dbReference type="ARBA" id="ARBA00022490"/>
    </source>
</evidence>
<dbReference type="RefSeq" id="WP_283440614.1">
    <property type="nucleotide sequence ID" value="NZ_FXUL01000001.1"/>
</dbReference>